<sequence>MSHSPLCSFIYILGWDLPFKSSFQTSSLKKNKFQDIQLNEAL</sequence>
<keyword evidence="2" id="KW-1185">Reference proteome</keyword>
<proteinExistence type="predicted"/>
<comment type="caution">
    <text evidence="1">The sequence shown here is derived from an EMBL/GenBank/DDBJ whole genome shotgun (WGS) entry which is preliminary data.</text>
</comment>
<dbReference type="Proteomes" id="UP000683925">
    <property type="component" value="Unassembled WGS sequence"/>
</dbReference>
<evidence type="ECO:0000313" key="2">
    <source>
        <dbReference type="Proteomes" id="UP000683925"/>
    </source>
</evidence>
<dbReference type="AlphaFoldDB" id="A0A8S1Y9K7"/>
<accession>A0A8S1Y9K7</accession>
<evidence type="ECO:0000313" key="1">
    <source>
        <dbReference type="EMBL" id="CAD8210755.1"/>
    </source>
</evidence>
<dbReference type="EMBL" id="CAJJDP010000154">
    <property type="protein sequence ID" value="CAD8210755.1"/>
    <property type="molecule type" value="Genomic_DNA"/>
</dbReference>
<name>A0A8S1Y9K7_PAROT</name>
<protein>
    <submittedName>
        <fullName evidence="1">Uncharacterized protein</fullName>
    </submittedName>
</protein>
<gene>
    <name evidence="1" type="ORF">POCTA_138.1.T1520006</name>
</gene>
<organism evidence="1 2">
    <name type="scientific">Paramecium octaurelia</name>
    <dbReference type="NCBI Taxonomy" id="43137"/>
    <lineage>
        <taxon>Eukaryota</taxon>
        <taxon>Sar</taxon>
        <taxon>Alveolata</taxon>
        <taxon>Ciliophora</taxon>
        <taxon>Intramacronucleata</taxon>
        <taxon>Oligohymenophorea</taxon>
        <taxon>Peniculida</taxon>
        <taxon>Parameciidae</taxon>
        <taxon>Paramecium</taxon>
    </lineage>
</organism>
<reference evidence="1" key="1">
    <citation type="submission" date="2021-01" db="EMBL/GenBank/DDBJ databases">
        <authorList>
            <consortium name="Genoscope - CEA"/>
            <person name="William W."/>
        </authorList>
    </citation>
    <scope>NUCLEOTIDE SEQUENCE</scope>
</reference>